<proteinExistence type="inferred from homology"/>
<dbReference type="Proteomes" id="UP000777482">
    <property type="component" value="Unassembled WGS sequence"/>
</dbReference>
<evidence type="ECO:0000256" key="1">
    <source>
        <dbReference type="ARBA" id="ARBA00009291"/>
    </source>
</evidence>
<feature type="region of interest" description="Disordered" evidence="3">
    <location>
        <begin position="203"/>
        <end position="230"/>
    </location>
</feature>
<feature type="region of interest" description="Disordered" evidence="3">
    <location>
        <begin position="393"/>
        <end position="469"/>
    </location>
</feature>
<feature type="compositionally biased region" description="Low complexity" evidence="3">
    <location>
        <begin position="563"/>
        <end position="604"/>
    </location>
</feature>
<feature type="compositionally biased region" description="Low complexity" evidence="3">
    <location>
        <begin position="179"/>
        <end position="189"/>
    </location>
</feature>
<feature type="compositionally biased region" description="Basic and acidic residues" evidence="3">
    <location>
        <begin position="439"/>
        <end position="450"/>
    </location>
</feature>
<keyword evidence="5" id="KW-1185">Reference proteome</keyword>
<protein>
    <recommendedName>
        <fullName evidence="6">Proteophosphoglycan ppg4</fullName>
    </recommendedName>
</protein>
<feature type="compositionally biased region" description="Basic and acidic residues" evidence="3">
    <location>
        <begin position="393"/>
        <end position="402"/>
    </location>
</feature>
<evidence type="ECO:0008006" key="6">
    <source>
        <dbReference type="Google" id="ProtNLM"/>
    </source>
</evidence>
<feature type="compositionally biased region" description="Basic and acidic residues" evidence="3">
    <location>
        <begin position="157"/>
        <end position="167"/>
    </location>
</feature>
<dbReference type="EMBL" id="PUHQ01000042">
    <property type="protein sequence ID" value="KAG0660630.1"/>
    <property type="molecule type" value="Genomic_DNA"/>
</dbReference>
<feature type="compositionally biased region" description="Basic and acidic residues" evidence="3">
    <location>
        <begin position="487"/>
        <end position="504"/>
    </location>
</feature>
<evidence type="ECO:0000313" key="5">
    <source>
        <dbReference type="Proteomes" id="UP000777482"/>
    </source>
</evidence>
<evidence type="ECO:0000256" key="2">
    <source>
        <dbReference type="ARBA" id="ARBA00023054"/>
    </source>
</evidence>
<dbReference type="InterPro" id="IPR021622">
    <property type="entry name" value="Afadin/alpha-actinin-bd"/>
</dbReference>
<feature type="compositionally biased region" description="Basic and acidic residues" evidence="3">
    <location>
        <begin position="514"/>
        <end position="549"/>
    </location>
</feature>
<feature type="region of interest" description="Disordered" evidence="3">
    <location>
        <begin position="156"/>
        <end position="189"/>
    </location>
</feature>
<gene>
    <name evidence="4" type="ORF">C6P46_004493</name>
</gene>
<reference evidence="4 5" key="1">
    <citation type="submission" date="2020-11" db="EMBL/GenBank/DDBJ databases">
        <title>Kefir isolates.</title>
        <authorList>
            <person name="Marcisauskas S."/>
            <person name="Kim Y."/>
            <person name="Blasche S."/>
        </authorList>
    </citation>
    <scope>NUCLEOTIDE SEQUENCE [LARGE SCALE GENOMIC DNA]</scope>
    <source>
        <strain evidence="4 5">KR</strain>
    </source>
</reference>
<dbReference type="Pfam" id="PF11559">
    <property type="entry name" value="ADIP"/>
    <property type="match status" value="1"/>
</dbReference>
<organism evidence="4 5">
    <name type="scientific">Rhodotorula mucilaginosa</name>
    <name type="common">Yeast</name>
    <name type="synonym">Rhodotorula rubra</name>
    <dbReference type="NCBI Taxonomy" id="5537"/>
    <lineage>
        <taxon>Eukaryota</taxon>
        <taxon>Fungi</taxon>
        <taxon>Dikarya</taxon>
        <taxon>Basidiomycota</taxon>
        <taxon>Pucciniomycotina</taxon>
        <taxon>Microbotryomycetes</taxon>
        <taxon>Sporidiobolales</taxon>
        <taxon>Sporidiobolaceae</taxon>
        <taxon>Rhodotorula</taxon>
    </lineage>
</organism>
<feature type="region of interest" description="Disordered" evidence="3">
    <location>
        <begin position="89"/>
        <end position="138"/>
    </location>
</feature>
<comment type="similarity">
    <text evidence="1">Belongs to the ADIP family.</text>
</comment>
<feature type="compositionally biased region" description="Polar residues" evidence="3">
    <location>
        <begin position="203"/>
        <end position="226"/>
    </location>
</feature>
<keyword evidence="2" id="KW-0175">Coiled coil</keyword>
<dbReference type="OrthoDB" id="312015at2759"/>
<feature type="compositionally biased region" description="Low complexity" evidence="3">
    <location>
        <begin position="452"/>
        <end position="469"/>
    </location>
</feature>
<dbReference type="AlphaFoldDB" id="A0A9P6W283"/>
<name>A0A9P6W283_RHOMI</name>
<comment type="caution">
    <text evidence="4">The sequence shown here is derived from an EMBL/GenBank/DDBJ whole genome shotgun (WGS) entry which is preliminary data.</text>
</comment>
<accession>A0A9P6W283</accession>
<sequence>MDPTEESLSALSTQLVSLGYLSRPLDLATLFLAPSLPAGASSKHARKHHDLLILQARAREQIAKCLWGMLEQRQTERETIETLLAREARANEEADRERKAADRARKEREAMGREVEAEKAKAKEAEQKLRNEQDRHRHARDELAKAKNALQFVKTQALHDQKRRESEVQSLHQRLQKLTTAPASSTSSESAFTRFTILNGASPASSPVTATFTAPAQTGRSASRTASRVPATHAAVPSAAASSALEAAELELVRTTLDERISACSHLERENRQLRTFVGEVGEWAEGVLEIEELASVRKDREEGGEMREVLNDGDESYLIPAPHLALPVAALTSPLHRKLYAIRLGVSSLSEHSAATLASVRDELEGEIERLHEEVEEEVVRREEVEKERETALEAARKGEQLVEEWAQKAQAERRRRLTGSPASDDESPATAEGPDDIADKRRRERPPVAERPAAAATVRAARPSAPSAHVADFLADLGLDTPAAAEKEKAPLRTTKAEEKSQKQTTSSSSHRGKEEEEERPRSRAARDDGRSDRRRRGGADSRKEEDNGGDMLPPPPPVSRPKTTSSLPSSSRSISTSSSSRASTGSGSATSASATTSSSSRSSRRQEQEVPSAVTTTAAASGHPSSTLQDILALADSPPVTSEPLISAAAATNASRTTSRVRPAESRQVLVASSSRVVNAPTVAASDKTEELGDRVAAKKQALLARARSASSRRVAPE</sequence>
<feature type="compositionally biased region" description="Polar residues" evidence="3">
    <location>
        <begin position="168"/>
        <end position="178"/>
    </location>
</feature>
<feature type="region of interest" description="Disordered" evidence="3">
    <location>
        <begin position="484"/>
        <end position="628"/>
    </location>
</feature>
<evidence type="ECO:0000256" key="3">
    <source>
        <dbReference type="SAM" id="MobiDB-lite"/>
    </source>
</evidence>
<evidence type="ECO:0000313" key="4">
    <source>
        <dbReference type="EMBL" id="KAG0660630.1"/>
    </source>
</evidence>